<keyword evidence="4 6" id="KW-1133">Transmembrane helix</keyword>
<name>A0ABU8F875_9BACI</name>
<dbReference type="EMBL" id="JBAWSY010000016">
    <property type="protein sequence ID" value="MEI4771208.1"/>
    <property type="molecule type" value="Genomic_DNA"/>
</dbReference>
<evidence type="ECO:0000256" key="2">
    <source>
        <dbReference type="ARBA" id="ARBA00022475"/>
    </source>
</evidence>
<feature type="transmembrane region" description="Helical" evidence="6">
    <location>
        <begin position="7"/>
        <end position="27"/>
    </location>
</feature>
<dbReference type="PANTHER" id="PTHR33931:SF6">
    <property type="entry name" value="INTEGRAL MEMBRANE PROTEIN YXZK-RELATED"/>
    <property type="match status" value="1"/>
</dbReference>
<organism evidence="7 8">
    <name type="scientific">Psychrobacillus mangrovi</name>
    <dbReference type="NCBI Taxonomy" id="3117745"/>
    <lineage>
        <taxon>Bacteria</taxon>
        <taxon>Bacillati</taxon>
        <taxon>Bacillota</taxon>
        <taxon>Bacilli</taxon>
        <taxon>Bacillales</taxon>
        <taxon>Bacillaceae</taxon>
        <taxon>Psychrobacillus</taxon>
    </lineage>
</organism>
<keyword evidence="5 6" id="KW-0472">Membrane</keyword>
<evidence type="ECO:0000256" key="1">
    <source>
        <dbReference type="ARBA" id="ARBA00004651"/>
    </source>
</evidence>
<gene>
    <name evidence="7" type="ORF">WAX74_16410</name>
</gene>
<dbReference type="InterPro" id="IPR005538">
    <property type="entry name" value="LrgA/CidA"/>
</dbReference>
<protein>
    <submittedName>
        <fullName evidence="7">CidA/LrgA family holin-like protein</fullName>
    </submittedName>
</protein>
<keyword evidence="8" id="KW-1185">Reference proteome</keyword>
<proteinExistence type="predicted"/>
<evidence type="ECO:0000256" key="4">
    <source>
        <dbReference type="ARBA" id="ARBA00022989"/>
    </source>
</evidence>
<reference evidence="7 8" key="1">
    <citation type="submission" date="2024-01" db="EMBL/GenBank/DDBJ databases">
        <title>Seven novel Bacillus-like species.</title>
        <authorList>
            <person name="Liu G."/>
        </authorList>
    </citation>
    <scope>NUCLEOTIDE SEQUENCE [LARGE SCALE GENOMIC DNA]</scope>
    <source>
        <strain evidence="7 8">FJAT-51614</strain>
    </source>
</reference>
<dbReference type="Proteomes" id="UP001364890">
    <property type="component" value="Unassembled WGS sequence"/>
</dbReference>
<accession>A0ABU8F875</accession>
<comment type="caution">
    <text evidence="7">The sequence shown here is derived from an EMBL/GenBank/DDBJ whole genome shotgun (WGS) entry which is preliminary data.</text>
</comment>
<dbReference type="NCBIfam" id="NF002460">
    <property type="entry name" value="PRK01658.1"/>
    <property type="match status" value="1"/>
</dbReference>
<comment type="subcellular location">
    <subcellularLocation>
        <location evidence="1">Cell membrane</location>
        <topology evidence="1">Multi-pass membrane protein</topology>
    </subcellularLocation>
</comment>
<feature type="transmembrane region" description="Helical" evidence="6">
    <location>
        <begin position="90"/>
        <end position="110"/>
    </location>
</feature>
<keyword evidence="3 6" id="KW-0812">Transmembrane</keyword>
<evidence type="ECO:0000256" key="3">
    <source>
        <dbReference type="ARBA" id="ARBA00022692"/>
    </source>
</evidence>
<evidence type="ECO:0000256" key="6">
    <source>
        <dbReference type="SAM" id="Phobius"/>
    </source>
</evidence>
<feature type="transmembrane region" description="Helical" evidence="6">
    <location>
        <begin position="33"/>
        <end position="51"/>
    </location>
</feature>
<dbReference type="Pfam" id="PF03788">
    <property type="entry name" value="LrgA"/>
    <property type="match status" value="1"/>
</dbReference>
<evidence type="ECO:0000313" key="8">
    <source>
        <dbReference type="Proteomes" id="UP001364890"/>
    </source>
</evidence>
<dbReference type="PANTHER" id="PTHR33931">
    <property type="entry name" value="HOLIN-LIKE PROTEIN CIDA-RELATED"/>
    <property type="match status" value="1"/>
</dbReference>
<sequence>MTSIYNYLRVIFQILILYMFSFLGTLLVEGLHIKFPGSIVGLILLFLGLYFKLIPVSLIKDGAGFLLSVLTLFFVPATVGVMNYPELLSFHGLLLILSVIISTIFTIIISGRVGQYLENKVALKEEG</sequence>
<feature type="transmembrane region" description="Helical" evidence="6">
    <location>
        <begin position="63"/>
        <end position="84"/>
    </location>
</feature>
<evidence type="ECO:0000313" key="7">
    <source>
        <dbReference type="EMBL" id="MEI4771208.1"/>
    </source>
</evidence>
<evidence type="ECO:0000256" key="5">
    <source>
        <dbReference type="ARBA" id="ARBA00023136"/>
    </source>
</evidence>
<keyword evidence="2" id="KW-1003">Cell membrane</keyword>